<name>A0A8D8TUS0_9HEMI</name>
<accession>A0A8D8TUS0</accession>
<evidence type="ECO:0000313" key="1">
    <source>
        <dbReference type="EMBL" id="CAG6695185.1"/>
    </source>
</evidence>
<dbReference type="AlphaFoldDB" id="A0A8D8TUS0"/>
<protein>
    <submittedName>
        <fullName evidence="1">Uncharacterized protein</fullName>
    </submittedName>
</protein>
<proteinExistence type="predicted"/>
<reference evidence="1" key="1">
    <citation type="submission" date="2021-05" db="EMBL/GenBank/DDBJ databases">
        <authorList>
            <person name="Alioto T."/>
            <person name="Alioto T."/>
            <person name="Gomez Garrido J."/>
        </authorList>
    </citation>
    <scope>NUCLEOTIDE SEQUENCE</scope>
</reference>
<organism evidence="1">
    <name type="scientific">Cacopsylla melanoneura</name>
    <dbReference type="NCBI Taxonomy" id="428564"/>
    <lineage>
        <taxon>Eukaryota</taxon>
        <taxon>Metazoa</taxon>
        <taxon>Ecdysozoa</taxon>
        <taxon>Arthropoda</taxon>
        <taxon>Hexapoda</taxon>
        <taxon>Insecta</taxon>
        <taxon>Pterygota</taxon>
        <taxon>Neoptera</taxon>
        <taxon>Paraneoptera</taxon>
        <taxon>Hemiptera</taxon>
        <taxon>Sternorrhyncha</taxon>
        <taxon>Psylloidea</taxon>
        <taxon>Psyllidae</taxon>
        <taxon>Psyllinae</taxon>
        <taxon>Cacopsylla</taxon>
    </lineage>
</organism>
<sequence>MCVYIFLNFLKRKERTEKENNEFNNAASFVLSLELLRLSSLSRLVSKLFYSCSAHLFKLVLPANTITIAPHHTKNSLKNELKRRNKYRHENIFFRMLQYQI</sequence>
<dbReference type="EMBL" id="HBUF01322104">
    <property type="protein sequence ID" value="CAG6695185.1"/>
    <property type="molecule type" value="Transcribed_RNA"/>
</dbReference>